<evidence type="ECO:0000313" key="3">
    <source>
        <dbReference type="EMBL" id="AEA08566.1"/>
    </source>
</evidence>
<keyword evidence="1" id="KW-0472">Membrane</keyword>
<feature type="signal peptide" evidence="2">
    <location>
        <begin position="1"/>
        <end position="26"/>
    </location>
</feature>
<evidence type="ECO:0000256" key="2">
    <source>
        <dbReference type="SAM" id="SignalP"/>
    </source>
</evidence>
<name>I3NN90_CIOIN</name>
<evidence type="ECO:0000256" key="1">
    <source>
        <dbReference type="SAM" id="Phobius"/>
    </source>
</evidence>
<keyword evidence="1" id="KW-0812">Transmembrane</keyword>
<protein>
    <submittedName>
        <fullName evidence="3">VCRL1 variant D-1</fullName>
    </submittedName>
</protein>
<dbReference type="AlphaFoldDB" id="I3NN90"/>
<keyword evidence="1" id="KW-1133">Transmembrane helix</keyword>
<proteinExistence type="evidence at transcript level"/>
<feature type="transmembrane region" description="Helical" evidence="1">
    <location>
        <begin position="212"/>
        <end position="236"/>
    </location>
</feature>
<accession>I3NN90</accession>
<feature type="chain" id="PRO_5003678254" evidence="2">
    <location>
        <begin position="27"/>
        <end position="261"/>
    </location>
</feature>
<reference evidence="3" key="1">
    <citation type="journal article" date="2012" name="Mol. Biol. Evol.">
        <title>Blood System Formation in the Urochordate Ciona intestinalis Requires the Variable Receptor vCRL1.</title>
        <authorList>
            <person name="Sommer F."/>
            <person name="Awazu S."/>
            <person name="Anton-Erxleben F."/>
            <person name="Jiang D."/>
            <person name="Klimovich A.V."/>
            <person name="Klimovich B.V."/>
            <person name="Samoilovich M.P."/>
            <person name="Satou Y."/>
            <person name="Kruss M."/>
            <person name="Gelhaus C."/>
            <person name="Kurn U."/>
            <person name="Bosch T.C."/>
            <person name="Khalturin K."/>
        </authorList>
    </citation>
    <scope>NUCLEOTIDE SEQUENCE</scope>
</reference>
<sequence>MLSIKMFCYKVFQFTILLLHLTDVNCQFTFSALSLQPQTSSVGSNATATCNVTYTGNTAITLTWQIDSVAVQQYRINNAQVPVLGAQLASGFDTSPSTTTSTVNTGDTFPMSLEIRNVSLTINQSTISLGCSAPGCNTQAPLQIGVCQPSTASGVSATVSSSPCGFGCTVLYSCASGYTGNDVTATCQGNATFNAIPTCTSSSRSKPLSDGAIAGIVIGCLIVVALIIFFLIPIFCAEICCCTFKILCLSWGTKEYTAGRS</sequence>
<organism evidence="3">
    <name type="scientific">Ciona intestinalis</name>
    <name type="common">Transparent sea squirt</name>
    <name type="synonym">Ascidia intestinalis</name>
    <dbReference type="NCBI Taxonomy" id="7719"/>
    <lineage>
        <taxon>Eukaryota</taxon>
        <taxon>Metazoa</taxon>
        <taxon>Chordata</taxon>
        <taxon>Tunicata</taxon>
        <taxon>Ascidiacea</taxon>
        <taxon>Phlebobranchia</taxon>
        <taxon>Cionidae</taxon>
        <taxon>Ciona</taxon>
    </lineage>
</organism>
<gene>
    <name evidence="3" type="primary">vCRL1</name>
</gene>
<dbReference type="EMBL" id="JF419161">
    <property type="protein sequence ID" value="AEA08566.1"/>
    <property type="molecule type" value="mRNA"/>
</dbReference>
<keyword evidence="2" id="KW-0732">Signal</keyword>